<keyword evidence="1" id="KW-1133">Transmembrane helix</keyword>
<dbReference type="AlphaFoldDB" id="A0AAD5RE77"/>
<evidence type="ECO:0000313" key="3">
    <source>
        <dbReference type="Proteomes" id="UP001196413"/>
    </source>
</evidence>
<feature type="transmembrane region" description="Helical" evidence="1">
    <location>
        <begin position="80"/>
        <end position="106"/>
    </location>
</feature>
<reference evidence="2" key="1">
    <citation type="submission" date="2021-06" db="EMBL/GenBank/DDBJ databases">
        <title>Parelaphostrongylus tenuis whole genome reference sequence.</title>
        <authorList>
            <person name="Garwood T.J."/>
            <person name="Larsen P.A."/>
            <person name="Fountain-Jones N.M."/>
            <person name="Garbe J.R."/>
            <person name="Macchietto M.G."/>
            <person name="Kania S.A."/>
            <person name="Gerhold R.W."/>
            <person name="Richards J.E."/>
            <person name="Wolf T.M."/>
        </authorList>
    </citation>
    <scope>NUCLEOTIDE SEQUENCE</scope>
    <source>
        <strain evidence="2">MNPRO001-30</strain>
        <tissue evidence="2">Meninges</tissue>
    </source>
</reference>
<organism evidence="2 3">
    <name type="scientific">Parelaphostrongylus tenuis</name>
    <name type="common">Meningeal worm</name>
    <dbReference type="NCBI Taxonomy" id="148309"/>
    <lineage>
        <taxon>Eukaryota</taxon>
        <taxon>Metazoa</taxon>
        <taxon>Ecdysozoa</taxon>
        <taxon>Nematoda</taxon>
        <taxon>Chromadorea</taxon>
        <taxon>Rhabditida</taxon>
        <taxon>Rhabditina</taxon>
        <taxon>Rhabditomorpha</taxon>
        <taxon>Strongyloidea</taxon>
        <taxon>Metastrongylidae</taxon>
        <taxon>Parelaphostrongylus</taxon>
    </lineage>
</organism>
<sequence length="137" mass="15396">MGAWQWGVRMSAFVGKQKPSISVMQITLQRENKTEFGGIIVLALLVMIADEPKRGAAEEVMGAQLEHEGVSSYWQDIKSLACIPTFVFCTWAYAALVFVAGTLTWWEPTIIKHLIAWHLDLNSTQLLSNSEKDRNVE</sequence>
<evidence type="ECO:0000313" key="2">
    <source>
        <dbReference type="EMBL" id="KAJ1374381.1"/>
    </source>
</evidence>
<gene>
    <name evidence="2" type="ORF">KIN20_037062</name>
</gene>
<accession>A0AAD5RE77</accession>
<proteinExistence type="predicted"/>
<protein>
    <submittedName>
        <fullName evidence="2">Uncharacterized protein</fullName>
    </submittedName>
</protein>
<comment type="caution">
    <text evidence="2">The sequence shown here is derived from an EMBL/GenBank/DDBJ whole genome shotgun (WGS) entry which is preliminary data.</text>
</comment>
<evidence type="ECO:0000256" key="1">
    <source>
        <dbReference type="SAM" id="Phobius"/>
    </source>
</evidence>
<dbReference type="EMBL" id="JAHQIW010007455">
    <property type="protein sequence ID" value="KAJ1374381.1"/>
    <property type="molecule type" value="Genomic_DNA"/>
</dbReference>
<dbReference type="Proteomes" id="UP001196413">
    <property type="component" value="Unassembled WGS sequence"/>
</dbReference>
<keyword evidence="1" id="KW-0472">Membrane</keyword>
<name>A0AAD5RE77_PARTN</name>
<keyword evidence="3" id="KW-1185">Reference proteome</keyword>
<keyword evidence="1" id="KW-0812">Transmembrane</keyword>